<keyword evidence="5" id="KW-0862">Zinc</keyword>
<organism evidence="9 10">
    <name type="scientific">Sediminitomix flava</name>
    <dbReference type="NCBI Taxonomy" id="379075"/>
    <lineage>
        <taxon>Bacteria</taxon>
        <taxon>Pseudomonadati</taxon>
        <taxon>Bacteroidota</taxon>
        <taxon>Cytophagia</taxon>
        <taxon>Cytophagales</taxon>
        <taxon>Flammeovirgaceae</taxon>
        <taxon>Sediminitomix</taxon>
    </lineage>
</organism>
<dbReference type="PANTHER" id="PTHR22726:SF1">
    <property type="entry name" value="METALLOENDOPEPTIDASE OMA1, MITOCHONDRIAL"/>
    <property type="match status" value="1"/>
</dbReference>
<evidence type="ECO:0000259" key="8">
    <source>
        <dbReference type="Pfam" id="PF01435"/>
    </source>
</evidence>
<keyword evidence="2 9" id="KW-0645">Protease</keyword>
<dbReference type="RefSeq" id="WP_109617787.1">
    <property type="nucleotide sequence ID" value="NZ_QGDO01000002.1"/>
</dbReference>
<accession>A0A315ZES0</accession>
<dbReference type="AlphaFoldDB" id="A0A315ZES0"/>
<evidence type="ECO:0000313" key="10">
    <source>
        <dbReference type="Proteomes" id="UP000245535"/>
    </source>
</evidence>
<evidence type="ECO:0000256" key="2">
    <source>
        <dbReference type="ARBA" id="ARBA00022670"/>
    </source>
</evidence>
<evidence type="ECO:0000256" key="1">
    <source>
        <dbReference type="ARBA" id="ARBA00001947"/>
    </source>
</evidence>
<dbReference type="InterPro" id="IPR051156">
    <property type="entry name" value="Mito/Outer_Membr_Metalloprot"/>
</dbReference>
<comment type="cofactor">
    <cofactor evidence="1">
        <name>Zn(2+)</name>
        <dbReference type="ChEBI" id="CHEBI:29105"/>
    </cofactor>
</comment>
<keyword evidence="4" id="KW-0378">Hydrolase</keyword>
<dbReference type="EMBL" id="QGDO01000002">
    <property type="protein sequence ID" value="PWJ43328.1"/>
    <property type="molecule type" value="Genomic_DNA"/>
</dbReference>
<feature type="domain" description="Peptidase M48" evidence="8">
    <location>
        <begin position="48"/>
        <end position="234"/>
    </location>
</feature>
<evidence type="ECO:0000313" key="9">
    <source>
        <dbReference type="EMBL" id="PWJ43328.1"/>
    </source>
</evidence>
<evidence type="ECO:0000256" key="3">
    <source>
        <dbReference type="ARBA" id="ARBA00022723"/>
    </source>
</evidence>
<gene>
    <name evidence="9" type="ORF">BC781_102885</name>
</gene>
<keyword evidence="3" id="KW-0479">Metal-binding</keyword>
<evidence type="ECO:0000256" key="7">
    <source>
        <dbReference type="SAM" id="SignalP"/>
    </source>
</evidence>
<dbReference type="GO" id="GO:0016020">
    <property type="term" value="C:membrane"/>
    <property type="evidence" value="ECO:0007669"/>
    <property type="project" value="TreeGrafter"/>
</dbReference>
<feature type="signal peptide" evidence="7">
    <location>
        <begin position="1"/>
        <end position="19"/>
    </location>
</feature>
<dbReference type="InterPro" id="IPR001915">
    <property type="entry name" value="Peptidase_M48"/>
</dbReference>
<evidence type="ECO:0000256" key="5">
    <source>
        <dbReference type="ARBA" id="ARBA00022833"/>
    </source>
</evidence>
<dbReference type="PANTHER" id="PTHR22726">
    <property type="entry name" value="METALLOENDOPEPTIDASE OMA1"/>
    <property type="match status" value="1"/>
</dbReference>
<protein>
    <submittedName>
        <fullName evidence="9">Putative Zn-dependent protease</fullName>
    </submittedName>
</protein>
<dbReference type="GO" id="GO:0046872">
    <property type="term" value="F:metal ion binding"/>
    <property type="evidence" value="ECO:0007669"/>
    <property type="project" value="UniProtKB-KW"/>
</dbReference>
<sequence length="478" mass="53810">MRFLTFVLIFLFNSFLSVSQSIDLDKKLGQENAQAVAREMGIYPDAIKTAYLQRVGERLVAELDKPLFDYQFQIVPDEMPNAFALPGGYIYVTTGIIPLLETEDELACIIGHEIIHSNHRHTIKQMKKSILPKLLEVPGNILGIFSRDLGALFNAPIQTSNALLFASYGRKFETEADVEGIKLAAKAGYDPSAMNSILGRMSSAIEVATGNEEKKSYFNDHPYTPDRISKINKEIHKLKDSPRRPHESSDFLYEWDSLVVGDSPLTGICDANQFIHPVLDFSIIFPEGWIVENKPETLTAIHPQHEAALVLALDSSSVTPEAAGQAFLDSIPKEYAQKMDAAEVYEVEGKKGYLISFSEKTAQGLVHAYVLWLPLGEHLFKIIGITPIKYRYYLEKSVGSLRTLTSEEKNDIKYKLLRVGTVLHNESLNEFVHREENILKDSLTVIINDKKEISDPLEPGEHIKVVREEKYNLEEKAD</sequence>
<keyword evidence="10" id="KW-1185">Reference proteome</keyword>
<keyword evidence="6" id="KW-0482">Metalloprotease</keyword>
<name>A0A315ZES0_SEDFL</name>
<dbReference type="OrthoDB" id="9810445at2"/>
<evidence type="ECO:0000256" key="6">
    <source>
        <dbReference type="ARBA" id="ARBA00023049"/>
    </source>
</evidence>
<proteinExistence type="predicted"/>
<dbReference type="GO" id="GO:0004222">
    <property type="term" value="F:metalloendopeptidase activity"/>
    <property type="evidence" value="ECO:0007669"/>
    <property type="project" value="InterPro"/>
</dbReference>
<evidence type="ECO:0000256" key="4">
    <source>
        <dbReference type="ARBA" id="ARBA00022801"/>
    </source>
</evidence>
<reference evidence="9 10" key="1">
    <citation type="submission" date="2018-03" db="EMBL/GenBank/DDBJ databases">
        <title>Genomic Encyclopedia of Archaeal and Bacterial Type Strains, Phase II (KMG-II): from individual species to whole genera.</title>
        <authorList>
            <person name="Goeker M."/>
        </authorList>
    </citation>
    <scope>NUCLEOTIDE SEQUENCE [LARGE SCALE GENOMIC DNA]</scope>
    <source>
        <strain evidence="9 10">DSM 28229</strain>
    </source>
</reference>
<dbReference type="Gene3D" id="3.30.2010.10">
    <property type="entry name" value="Metalloproteases ('zincins'), catalytic domain"/>
    <property type="match status" value="1"/>
</dbReference>
<feature type="chain" id="PRO_5016380583" evidence="7">
    <location>
        <begin position="20"/>
        <end position="478"/>
    </location>
</feature>
<dbReference type="GO" id="GO:0051603">
    <property type="term" value="P:proteolysis involved in protein catabolic process"/>
    <property type="evidence" value="ECO:0007669"/>
    <property type="project" value="TreeGrafter"/>
</dbReference>
<dbReference type="Pfam" id="PF01435">
    <property type="entry name" value="Peptidase_M48"/>
    <property type="match status" value="1"/>
</dbReference>
<dbReference type="Proteomes" id="UP000245535">
    <property type="component" value="Unassembled WGS sequence"/>
</dbReference>
<keyword evidence="7" id="KW-0732">Signal</keyword>
<comment type="caution">
    <text evidence="9">The sequence shown here is derived from an EMBL/GenBank/DDBJ whole genome shotgun (WGS) entry which is preliminary data.</text>
</comment>